<dbReference type="GO" id="GO:0070096">
    <property type="term" value="P:mitochondrial outer membrane translocase complex assembly"/>
    <property type="evidence" value="ECO:0007669"/>
    <property type="project" value="TreeGrafter"/>
</dbReference>
<dbReference type="InterPro" id="IPR013262">
    <property type="entry name" value="OMP_MIM1/TOM13_mt"/>
</dbReference>
<dbReference type="PANTHER" id="PTHR28241:SF1">
    <property type="entry name" value="MITOCHONDRIAL IMPORT PROTEIN 1"/>
    <property type="match status" value="1"/>
</dbReference>
<organism evidence="1 2">
    <name type="scientific">Acaulospora morrowiae</name>
    <dbReference type="NCBI Taxonomy" id="94023"/>
    <lineage>
        <taxon>Eukaryota</taxon>
        <taxon>Fungi</taxon>
        <taxon>Fungi incertae sedis</taxon>
        <taxon>Mucoromycota</taxon>
        <taxon>Glomeromycotina</taxon>
        <taxon>Glomeromycetes</taxon>
        <taxon>Diversisporales</taxon>
        <taxon>Acaulosporaceae</taxon>
        <taxon>Acaulospora</taxon>
    </lineage>
</organism>
<dbReference type="GO" id="GO:0005741">
    <property type="term" value="C:mitochondrial outer membrane"/>
    <property type="evidence" value="ECO:0007669"/>
    <property type="project" value="InterPro"/>
</dbReference>
<accession>A0A9N8Z6Z1</accession>
<proteinExistence type="predicted"/>
<dbReference type="Pfam" id="PF08219">
    <property type="entry name" value="TOM13"/>
    <property type="match status" value="1"/>
</dbReference>
<protein>
    <submittedName>
        <fullName evidence="1">10108_t:CDS:1</fullName>
    </submittedName>
</protein>
<dbReference type="OrthoDB" id="5529571at2759"/>
<dbReference type="AlphaFoldDB" id="A0A9N8Z6Z1"/>
<name>A0A9N8Z6Z1_9GLOM</name>
<dbReference type="EMBL" id="CAJVPV010000941">
    <property type="protein sequence ID" value="CAG8480428.1"/>
    <property type="molecule type" value="Genomic_DNA"/>
</dbReference>
<evidence type="ECO:0000313" key="1">
    <source>
        <dbReference type="EMBL" id="CAG8480428.1"/>
    </source>
</evidence>
<dbReference type="Proteomes" id="UP000789342">
    <property type="component" value="Unassembled WGS sequence"/>
</dbReference>
<reference evidence="1" key="1">
    <citation type="submission" date="2021-06" db="EMBL/GenBank/DDBJ databases">
        <authorList>
            <person name="Kallberg Y."/>
            <person name="Tangrot J."/>
            <person name="Rosling A."/>
        </authorList>
    </citation>
    <scope>NUCLEOTIDE SEQUENCE</scope>
    <source>
        <strain evidence="1">CL551</strain>
    </source>
</reference>
<keyword evidence="2" id="KW-1185">Reference proteome</keyword>
<dbReference type="GO" id="GO:0045040">
    <property type="term" value="P:protein insertion into mitochondrial outer membrane"/>
    <property type="evidence" value="ECO:0007669"/>
    <property type="project" value="TreeGrafter"/>
</dbReference>
<evidence type="ECO:0000313" key="2">
    <source>
        <dbReference type="Proteomes" id="UP000789342"/>
    </source>
</evidence>
<sequence length="186" mass="20071">MTDNSSSLLAATAPADDVASHVVLQASIGGPPHIGDSTLSENPGSSSLADSSIEDVAARNPAYDPSVSDVHLQNVVPFYRRPHFYSTLLQTFSQNFLFPFINGVMLGFGEICANEIAFRMGWFGVRNLPIYTRRANAIALGPKDNYATGAHRQSKKTKTVDGREVEIDEENSKMAYAEASTSAAIM</sequence>
<gene>
    <name evidence="1" type="ORF">AMORRO_LOCUS2282</name>
</gene>
<dbReference type="PANTHER" id="PTHR28241">
    <property type="entry name" value="MITOCHONDRIAL IMPORT PROTEIN 1"/>
    <property type="match status" value="1"/>
</dbReference>
<comment type="caution">
    <text evidence="1">The sequence shown here is derived from an EMBL/GenBank/DDBJ whole genome shotgun (WGS) entry which is preliminary data.</text>
</comment>